<comment type="caution">
    <text evidence="7">The sequence shown here is derived from an EMBL/GenBank/DDBJ whole genome shotgun (WGS) entry which is preliminary data.</text>
</comment>
<feature type="transmembrane region" description="Helical" evidence="6">
    <location>
        <begin position="133"/>
        <end position="155"/>
    </location>
</feature>
<dbReference type="PANTHER" id="PTHR17615:SF6">
    <property type="entry name" value="PROTEIN ENTREP2"/>
    <property type="match status" value="1"/>
</dbReference>
<dbReference type="GO" id="GO:0016020">
    <property type="term" value="C:membrane"/>
    <property type="evidence" value="ECO:0007669"/>
    <property type="project" value="UniProtKB-SubCell"/>
</dbReference>
<proteinExistence type="inferred from homology"/>
<organism evidence="7 8">
    <name type="scientific">Crenichthys baileyi</name>
    <name type="common">White River springfish</name>
    <dbReference type="NCBI Taxonomy" id="28760"/>
    <lineage>
        <taxon>Eukaryota</taxon>
        <taxon>Metazoa</taxon>
        <taxon>Chordata</taxon>
        <taxon>Craniata</taxon>
        <taxon>Vertebrata</taxon>
        <taxon>Euteleostomi</taxon>
        <taxon>Actinopterygii</taxon>
        <taxon>Neopterygii</taxon>
        <taxon>Teleostei</taxon>
        <taxon>Neoteleostei</taxon>
        <taxon>Acanthomorphata</taxon>
        <taxon>Ovalentaria</taxon>
        <taxon>Atherinomorphae</taxon>
        <taxon>Cyprinodontiformes</taxon>
        <taxon>Goodeidae</taxon>
        <taxon>Crenichthys</taxon>
    </lineage>
</organism>
<evidence type="ECO:0000256" key="3">
    <source>
        <dbReference type="ARBA" id="ARBA00022989"/>
    </source>
</evidence>
<evidence type="ECO:0000256" key="2">
    <source>
        <dbReference type="ARBA" id="ARBA00022692"/>
    </source>
</evidence>
<dbReference type="Proteomes" id="UP001311232">
    <property type="component" value="Unassembled WGS sequence"/>
</dbReference>
<evidence type="ECO:0008006" key="9">
    <source>
        <dbReference type="Google" id="ProtNLM"/>
    </source>
</evidence>
<keyword evidence="8" id="KW-1185">Reference proteome</keyword>
<accession>A0AAV9RIW0</accession>
<evidence type="ECO:0000256" key="4">
    <source>
        <dbReference type="ARBA" id="ARBA00023136"/>
    </source>
</evidence>
<feature type="transmembrane region" description="Helical" evidence="6">
    <location>
        <begin position="217"/>
        <end position="244"/>
    </location>
</feature>
<evidence type="ECO:0000256" key="1">
    <source>
        <dbReference type="ARBA" id="ARBA00004370"/>
    </source>
</evidence>
<sequence>MTLPCLTDYSLLLAPCLTDWILDFDSVFCLWFMSLPAPCLTPLALEFDPVSVPGFTSQPSHWFIHPESAWLSSLPGFIVKRTITALCGPVTASAGSPEDLDQSAIRLQSLHSCLSVSLPQLSCMTSTSAAPHYLITFFMLLSAVCVMLNLAGSILSCQNAQLVNSLEECKLVPFDNDGVCVCCEQQKQSTGCNNQVETLKLNPLRDCNTIRLRLKELLFSVCALNVISTIVCALATAMCCMQMVSTDVLQMSDRDGKSAA</sequence>
<evidence type="ECO:0000313" key="7">
    <source>
        <dbReference type="EMBL" id="KAK5608878.1"/>
    </source>
</evidence>
<protein>
    <recommendedName>
        <fullName evidence="9">Family with sequence similarity 189 member A1</fullName>
    </recommendedName>
</protein>
<reference evidence="7 8" key="1">
    <citation type="submission" date="2021-06" db="EMBL/GenBank/DDBJ databases">
        <authorList>
            <person name="Palmer J.M."/>
        </authorList>
    </citation>
    <scope>NUCLEOTIDE SEQUENCE [LARGE SCALE GENOMIC DNA]</scope>
    <source>
        <strain evidence="7 8">MEX-2019</strain>
        <tissue evidence="7">Muscle</tissue>
    </source>
</reference>
<gene>
    <name evidence="7" type="ORF">CRENBAI_019054</name>
</gene>
<evidence type="ECO:0000313" key="8">
    <source>
        <dbReference type="Proteomes" id="UP001311232"/>
    </source>
</evidence>
<comment type="similarity">
    <text evidence="5">Belongs to the ENTREP family.</text>
</comment>
<keyword evidence="2 6" id="KW-0812">Transmembrane</keyword>
<dbReference type="InterPro" id="IPR030431">
    <property type="entry name" value="ENTREP1-3"/>
</dbReference>
<dbReference type="PANTHER" id="PTHR17615">
    <property type="entry name" value="PROTEIN FAM189A"/>
    <property type="match status" value="1"/>
</dbReference>
<keyword evidence="4 6" id="KW-0472">Membrane</keyword>
<evidence type="ECO:0000256" key="6">
    <source>
        <dbReference type="SAM" id="Phobius"/>
    </source>
</evidence>
<dbReference type="AlphaFoldDB" id="A0AAV9RIW0"/>
<keyword evidence="3 6" id="KW-1133">Transmembrane helix</keyword>
<dbReference type="EMBL" id="JAHHUM010001776">
    <property type="protein sequence ID" value="KAK5608878.1"/>
    <property type="molecule type" value="Genomic_DNA"/>
</dbReference>
<evidence type="ECO:0000256" key="5">
    <source>
        <dbReference type="ARBA" id="ARBA00034309"/>
    </source>
</evidence>
<comment type="subcellular location">
    <subcellularLocation>
        <location evidence="1">Membrane</location>
    </subcellularLocation>
</comment>
<name>A0AAV9RIW0_9TELE</name>